<dbReference type="PIRSF" id="PIRSF026671">
    <property type="entry name" value="AA_dipeptidase"/>
    <property type="match status" value="1"/>
</dbReference>
<dbReference type="SUPFAM" id="SSF55166">
    <property type="entry name" value="Hedgehog/DD-peptidase"/>
    <property type="match status" value="1"/>
</dbReference>
<dbReference type="InterPro" id="IPR000755">
    <property type="entry name" value="A_A_dipeptidase"/>
</dbReference>
<dbReference type="RefSeq" id="WP_245119149.1">
    <property type="nucleotide sequence ID" value="NZ_CP095061.1"/>
</dbReference>
<keyword evidence="2 9" id="KW-0645">Protease</keyword>
<sequence>MMPATNASAAPNAHNLPVVSDVATYQHQAQANPEAKLVDVKKLIPTIELDIRYATSVNVLGEPLYPNAVAFLRAPAAAALQQVQAALAAQGVGLVVFDAYRPYSVTVRFWNQIQDETYAAPPWRGSRHNRGCSVDVGLVDAAGQPLLMPTDFDDLTPAAHAAYEPVTAEVRRNRTLLLDTMAAFNFVNYPAEWWHFDFARWAEFELLDIPFSALAYPN</sequence>
<evidence type="ECO:0000256" key="8">
    <source>
        <dbReference type="ARBA" id="ARBA00023316"/>
    </source>
</evidence>
<keyword evidence="12" id="KW-1185">Reference proteome</keyword>
<evidence type="ECO:0000256" key="4">
    <source>
        <dbReference type="ARBA" id="ARBA00022801"/>
    </source>
</evidence>
<keyword evidence="6 9" id="KW-0224">Dipeptidase</keyword>
<organism evidence="11 12">
    <name type="scientific">Hymenobacter volaticus</name>
    <dbReference type="NCBI Taxonomy" id="2932254"/>
    <lineage>
        <taxon>Bacteria</taxon>
        <taxon>Pseudomonadati</taxon>
        <taxon>Bacteroidota</taxon>
        <taxon>Cytophagia</taxon>
        <taxon>Cytophagales</taxon>
        <taxon>Hymenobacteraceae</taxon>
        <taxon>Hymenobacter</taxon>
    </lineage>
</organism>
<dbReference type="InterPro" id="IPR009045">
    <property type="entry name" value="Zn_M74/Hedgehog-like"/>
</dbReference>
<feature type="binding site" evidence="9">
    <location>
        <position position="135"/>
    </location>
    <ligand>
        <name>Zn(2+)</name>
        <dbReference type="ChEBI" id="CHEBI:29105"/>
        <note>catalytic</note>
    </ligand>
</feature>
<keyword evidence="5 9" id="KW-0862">Zinc</keyword>
<evidence type="ECO:0000256" key="9">
    <source>
        <dbReference type="HAMAP-Rule" id="MF_01924"/>
    </source>
</evidence>
<feature type="binding site" evidence="9">
    <location>
        <position position="195"/>
    </location>
    <ligand>
        <name>Zn(2+)</name>
        <dbReference type="ChEBI" id="CHEBI:29105"/>
        <note>catalytic</note>
    </ligand>
</feature>
<comment type="function">
    <text evidence="9 10">Catalyzes hydrolysis of the D-alanyl-D-alanine dipeptide.</text>
</comment>
<proteinExistence type="inferred from homology"/>
<reference evidence="11" key="1">
    <citation type="submission" date="2022-04" db="EMBL/GenBank/DDBJ databases">
        <title>Hymenobacter sp. isolated from the air.</title>
        <authorList>
            <person name="Won M."/>
            <person name="Lee C.-M."/>
            <person name="Woen H.-Y."/>
            <person name="Kwon S.-W."/>
        </authorList>
    </citation>
    <scope>NUCLEOTIDE SEQUENCE</scope>
    <source>
        <strain evidence="11">5420S-77</strain>
    </source>
</reference>
<evidence type="ECO:0000256" key="6">
    <source>
        <dbReference type="ARBA" id="ARBA00022997"/>
    </source>
</evidence>
<keyword evidence="4 9" id="KW-0378">Hydrolase</keyword>
<dbReference type="Pfam" id="PF01427">
    <property type="entry name" value="Peptidase_M15"/>
    <property type="match status" value="1"/>
</dbReference>
<evidence type="ECO:0000256" key="3">
    <source>
        <dbReference type="ARBA" id="ARBA00022723"/>
    </source>
</evidence>
<evidence type="ECO:0000256" key="2">
    <source>
        <dbReference type="ARBA" id="ARBA00022670"/>
    </source>
</evidence>
<evidence type="ECO:0000313" key="12">
    <source>
        <dbReference type="Proteomes" id="UP000830401"/>
    </source>
</evidence>
<evidence type="ECO:0000313" key="11">
    <source>
        <dbReference type="EMBL" id="UOQ65140.1"/>
    </source>
</evidence>
<dbReference type="HAMAP" id="MF_01924">
    <property type="entry name" value="A_A_dipeptidase"/>
    <property type="match status" value="1"/>
</dbReference>
<name>A0ABY4G2Q1_9BACT</name>
<evidence type="ECO:0000256" key="7">
    <source>
        <dbReference type="ARBA" id="ARBA00023049"/>
    </source>
</evidence>
<evidence type="ECO:0000256" key="10">
    <source>
        <dbReference type="PIRNR" id="PIRNR026671"/>
    </source>
</evidence>
<evidence type="ECO:0000256" key="1">
    <source>
        <dbReference type="ARBA" id="ARBA00001362"/>
    </source>
</evidence>
<evidence type="ECO:0000256" key="5">
    <source>
        <dbReference type="ARBA" id="ARBA00022833"/>
    </source>
</evidence>
<protein>
    <recommendedName>
        <fullName evidence="9 10">D-alanyl-D-alanine dipeptidase</fullName>
        <shortName evidence="9 10">D-Ala-D-Ala dipeptidase</shortName>
        <ecNumber evidence="9 10">3.4.13.22</ecNumber>
    </recommendedName>
</protein>
<dbReference type="PANTHER" id="PTHR43126">
    <property type="entry name" value="D-ALANYL-D-ALANINE DIPEPTIDASE"/>
    <property type="match status" value="1"/>
</dbReference>
<accession>A0ABY4G2Q1</accession>
<gene>
    <name evidence="11" type="ORF">MUN86_16475</name>
</gene>
<keyword evidence="3 9" id="KW-0479">Metal-binding</keyword>
<dbReference type="Gene3D" id="3.30.1380.10">
    <property type="match status" value="1"/>
</dbReference>
<dbReference type="Proteomes" id="UP000830401">
    <property type="component" value="Chromosome"/>
</dbReference>
<dbReference type="EC" id="3.4.13.22" evidence="9 10"/>
<dbReference type="EMBL" id="CP095061">
    <property type="protein sequence ID" value="UOQ65140.1"/>
    <property type="molecule type" value="Genomic_DNA"/>
</dbReference>
<comment type="similarity">
    <text evidence="9 10">Belongs to the peptidase M15D family.</text>
</comment>
<keyword evidence="7 9" id="KW-0482">Metalloprotease</keyword>
<feature type="binding site" evidence="9">
    <location>
        <position position="128"/>
    </location>
    <ligand>
        <name>Zn(2+)</name>
        <dbReference type="ChEBI" id="CHEBI:29105"/>
        <note>catalytic</note>
    </ligand>
</feature>
<dbReference type="PANTHER" id="PTHR43126:SF1">
    <property type="entry name" value="D-ALANYL-D-ALANINE DIPEPTIDASE"/>
    <property type="match status" value="1"/>
</dbReference>
<feature type="active site" description="Proton donor/acceptor" evidence="9">
    <location>
        <position position="192"/>
    </location>
</feature>
<comment type="cofactor">
    <cofactor evidence="9">
        <name>Zn(2+)</name>
        <dbReference type="ChEBI" id="CHEBI:29105"/>
    </cofactor>
    <text evidence="9">Binds 1 zinc ion per subunit.</text>
</comment>
<keyword evidence="8 10" id="KW-0961">Cell wall biogenesis/degradation</keyword>
<feature type="site" description="Transition state stabilizer" evidence="9">
    <location>
        <position position="101"/>
    </location>
</feature>
<comment type="catalytic activity">
    <reaction evidence="1 9 10">
        <text>D-alanyl-D-alanine + H2O = 2 D-alanine</text>
        <dbReference type="Rhea" id="RHEA:20661"/>
        <dbReference type="ChEBI" id="CHEBI:15377"/>
        <dbReference type="ChEBI" id="CHEBI:57416"/>
        <dbReference type="ChEBI" id="CHEBI:57822"/>
        <dbReference type="EC" id="3.4.13.22"/>
    </reaction>
</comment>
<dbReference type="CDD" id="cd14840">
    <property type="entry name" value="D-Ala-D-Ala_dipeptidase_Aad"/>
    <property type="match status" value="1"/>
</dbReference>